<accession>A0ACB9A1C5</accession>
<gene>
    <name evidence="1" type="ORF">L6452_27916</name>
</gene>
<reference evidence="2" key="1">
    <citation type="journal article" date="2022" name="Mol. Ecol. Resour.">
        <title>The genomes of chicory, endive, great burdock and yacon provide insights into Asteraceae palaeo-polyploidization history and plant inulin production.</title>
        <authorList>
            <person name="Fan W."/>
            <person name="Wang S."/>
            <person name="Wang H."/>
            <person name="Wang A."/>
            <person name="Jiang F."/>
            <person name="Liu H."/>
            <person name="Zhao H."/>
            <person name="Xu D."/>
            <person name="Zhang Y."/>
        </authorList>
    </citation>
    <scope>NUCLEOTIDE SEQUENCE [LARGE SCALE GENOMIC DNA]</scope>
    <source>
        <strain evidence="2">cv. Niubang</strain>
    </source>
</reference>
<organism evidence="1 2">
    <name type="scientific">Arctium lappa</name>
    <name type="common">Greater burdock</name>
    <name type="synonym">Lappa major</name>
    <dbReference type="NCBI Taxonomy" id="4217"/>
    <lineage>
        <taxon>Eukaryota</taxon>
        <taxon>Viridiplantae</taxon>
        <taxon>Streptophyta</taxon>
        <taxon>Embryophyta</taxon>
        <taxon>Tracheophyta</taxon>
        <taxon>Spermatophyta</taxon>
        <taxon>Magnoliopsida</taxon>
        <taxon>eudicotyledons</taxon>
        <taxon>Gunneridae</taxon>
        <taxon>Pentapetalae</taxon>
        <taxon>asterids</taxon>
        <taxon>campanulids</taxon>
        <taxon>Asterales</taxon>
        <taxon>Asteraceae</taxon>
        <taxon>Carduoideae</taxon>
        <taxon>Cardueae</taxon>
        <taxon>Arctiinae</taxon>
        <taxon>Arctium</taxon>
    </lineage>
</organism>
<evidence type="ECO:0000313" key="2">
    <source>
        <dbReference type="Proteomes" id="UP001055879"/>
    </source>
</evidence>
<evidence type="ECO:0000313" key="1">
    <source>
        <dbReference type="EMBL" id="KAI3702190.1"/>
    </source>
</evidence>
<proteinExistence type="predicted"/>
<dbReference type="EMBL" id="CM042055">
    <property type="protein sequence ID" value="KAI3702190.1"/>
    <property type="molecule type" value="Genomic_DNA"/>
</dbReference>
<protein>
    <submittedName>
        <fullName evidence="1">Uncharacterized protein</fullName>
    </submittedName>
</protein>
<name>A0ACB9A1C5_ARCLA</name>
<comment type="caution">
    <text evidence="1">The sequence shown here is derived from an EMBL/GenBank/DDBJ whole genome shotgun (WGS) entry which is preliminary data.</text>
</comment>
<dbReference type="Proteomes" id="UP001055879">
    <property type="component" value="Linkage Group LG09"/>
</dbReference>
<sequence>MIRLCGGTHSLVVDTHISTCTTLNFVLLNQSVKLEYISSLVGALINRRSSSSSSCVGSELGVGSSCDCTPKPVESVK</sequence>
<reference evidence="1 2" key="2">
    <citation type="journal article" date="2022" name="Mol. Ecol. Resour.">
        <title>The genomes of chicory, endive, great burdock and yacon provide insights into Asteraceae paleo-polyploidization history and plant inulin production.</title>
        <authorList>
            <person name="Fan W."/>
            <person name="Wang S."/>
            <person name="Wang H."/>
            <person name="Wang A."/>
            <person name="Jiang F."/>
            <person name="Liu H."/>
            <person name="Zhao H."/>
            <person name="Xu D."/>
            <person name="Zhang Y."/>
        </authorList>
    </citation>
    <scope>NUCLEOTIDE SEQUENCE [LARGE SCALE GENOMIC DNA]</scope>
    <source>
        <strain evidence="2">cv. Niubang</strain>
    </source>
</reference>
<keyword evidence="2" id="KW-1185">Reference proteome</keyword>